<keyword evidence="2" id="KW-0378">Hydrolase</keyword>
<evidence type="ECO:0000313" key="5">
    <source>
        <dbReference type="WBParaSite" id="PgR111X_g023_t01"/>
    </source>
</evidence>
<dbReference type="InterPro" id="IPR001969">
    <property type="entry name" value="Aspartic_peptidase_AS"/>
</dbReference>
<evidence type="ECO:0000313" key="4">
    <source>
        <dbReference type="Proteomes" id="UP000887569"/>
    </source>
</evidence>
<evidence type="ECO:0000256" key="2">
    <source>
        <dbReference type="RuleBase" id="RU000454"/>
    </source>
</evidence>
<evidence type="ECO:0000256" key="1">
    <source>
        <dbReference type="ARBA" id="ARBA00007447"/>
    </source>
</evidence>
<dbReference type="AlphaFoldDB" id="A0A915CAT8"/>
<dbReference type="Gene3D" id="2.40.70.10">
    <property type="entry name" value="Acid Proteases"/>
    <property type="match status" value="3"/>
</dbReference>
<dbReference type="PRINTS" id="PR00792">
    <property type="entry name" value="PEPSIN"/>
</dbReference>
<comment type="similarity">
    <text evidence="1 2">Belongs to the peptidase A1 family.</text>
</comment>
<dbReference type="PROSITE" id="PS00141">
    <property type="entry name" value="ASP_PROTEASE"/>
    <property type="match status" value="1"/>
</dbReference>
<dbReference type="WBParaSite" id="PgR111X_g023_t01">
    <property type="protein sequence ID" value="PgR111X_g023_t01"/>
    <property type="gene ID" value="PgR111X_g023"/>
</dbReference>
<feature type="domain" description="Peptidase A1" evidence="3">
    <location>
        <begin position="85"/>
        <end position="211"/>
    </location>
</feature>
<dbReference type="PANTHER" id="PTHR47966">
    <property type="entry name" value="BETA-SITE APP-CLEAVING ENZYME, ISOFORM A-RELATED"/>
    <property type="match status" value="1"/>
</dbReference>
<dbReference type="Pfam" id="PF00026">
    <property type="entry name" value="Asp"/>
    <property type="match status" value="2"/>
</dbReference>
<dbReference type="InterPro" id="IPR001461">
    <property type="entry name" value="Aspartic_peptidase_A1"/>
</dbReference>
<keyword evidence="2" id="KW-0064">Aspartyl protease</keyword>
<feature type="domain" description="Peptidase A1" evidence="3">
    <location>
        <begin position="238"/>
        <end position="282"/>
    </location>
</feature>
<evidence type="ECO:0000259" key="3">
    <source>
        <dbReference type="Pfam" id="PF00026"/>
    </source>
</evidence>
<dbReference type="PANTHER" id="PTHR47966:SF40">
    <property type="entry name" value="ASPARTIC PROTEASE 3"/>
    <property type="match status" value="1"/>
</dbReference>
<keyword evidence="2" id="KW-0645">Protease</keyword>
<name>A0A915CAT8_PARUN</name>
<dbReference type="SUPFAM" id="SSF50630">
    <property type="entry name" value="Acid proteases"/>
    <property type="match status" value="1"/>
</dbReference>
<proteinExistence type="inferred from homology"/>
<keyword evidence="4" id="KW-1185">Reference proteome</keyword>
<dbReference type="GO" id="GO:0005764">
    <property type="term" value="C:lysosome"/>
    <property type="evidence" value="ECO:0007669"/>
    <property type="project" value="TreeGrafter"/>
</dbReference>
<dbReference type="GO" id="GO:0004190">
    <property type="term" value="F:aspartic-type endopeptidase activity"/>
    <property type="evidence" value="ECO:0007669"/>
    <property type="project" value="UniProtKB-KW"/>
</dbReference>
<organism evidence="4 5">
    <name type="scientific">Parascaris univalens</name>
    <name type="common">Nematode worm</name>
    <dbReference type="NCBI Taxonomy" id="6257"/>
    <lineage>
        <taxon>Eukaryota</taxon>
        <taxon>Metazoa</taxon>
        <taxon>Ecdysozoa</taxon>
        <taxon>Nematoda</taxon>
        <taxon>Chromadorea</taxon>
        <taxon>Rhabditida</taxon>
        <taxon>Spirurina</taxon>
        <taxon>Ascaridomorpha</taxon>
        <taxon>Ascaridoidea</taxon>
        <taxon>Ascarididae</taxon>
        <taxon>Parascaris</taxon>
    </lineage>
</organism>
<protein>
    <submittedName>
        <fullName evidence="5">Peptidase A1 domain-containing protein</fullName>
    </submittedName>
</protein>
<dbReference type="GO" id="GO:0006508">
    <property type="term" value="P:proteolysis"/>
    <property type="evidence" value="ECO:0007669"/>
    <property type="project" value="UniProtKB-KW"/>
</dbReference>
<dbReference type="InterPro" id="IPR033121">
    <property type="entry name" value="PEPTIDASE_A1"/>
</dbReference>
<dbReference type="Proteomes" id="UP000887569">
    <property type="component" value="Unplaced"/>
</dbReference>
<reference evidence="5" key="1">
    <citation type="submission" date="2022-11" db="UniProtKB">
        <authorList>
            <consortium name="WormBaseParasite"/>
        </authorList>
    </citation>
    <scope>IDENTIFICATION</scope>
</reference>
<accession>A0A915CAT8</accession>
<dbReference type="InterPro" id="IPR021109">
    <property type="entry name" value="Peptidase_aspartic_dom_sf"/>
</dbReference>
<sequence>MLSIHAVADAFIAFYSTQAPPIYGFPVSTVLHVVFISDSIVRHLQHVSEQPNTFKYDTDLAQLQDISFPILFVSFGNASNSLCTDISQKFACATDEPGAVFATDEFDGILGMAWDSISVDSIPQPLDQIFANPNCEQKLFAFWLNRKMGSTGNIAWVPLIAESYWKVQVDAISVGDYQLASSLRAIVDTGTSLIAGPAQLIAQVTDAISPTSLLIPLESLHFLYGPDEPETDSTGWAPVCTLGFMALDIPPPIGPLWILGDVFIGKFFTVFDRENRRVGFAHSTNT</sequence>